<reference evidence="1 2" key="2">
    <citation type="submission" date="2013-11" db="EMBL/GenBank/DDBJ databases">
        <title>The Genome Sequence of Phytophthora parasitica INRA-310.</title>
        <authorList>
            <consortium name="The Broad Institute Genomics Platform"/>
            <person name="Russ C."/>
            <person name="Tyler B."/>
            <person name="Panabieres F."/>
            <person name="Shan W."/>
            <person name="Tripathy S."/>
            <person name="Grunwald N."/>
            <person name="Machado M."/>
            <person name="Johnson C.S."/>
            <person name="Arredondo F."/>
            <person name="Hong C."/>
            <person name="Coffey M."/>
            <person name="Young S.K."/>
            <person name="Zeng Q."/>
            <person name="Gargeya S."/>
            <person name="Fitzgerald M."/>
            <person name="Abouelleil A."/>
            <person name="Alvarado L."/>
            <person name="Chapman S.B."/>
            <person name="Gainer-Dewar J."/>
            <person name="Goldberg J."/>
            <person name="Griggs A."/>
            <person name="Gujja S."/>
            <person name="Hansen M."/>
            <person name="Howarth C."/>
            <person name="Imamovic A."/>
            <person name="Ireland A."/>
            <person name="Larimer J."/>
            <person name="McCowan C."/>
            <person name="Murphy C."/>
            <person name="Pearson M."/>
            <person name="Poon T.W."/>
            <person name="Priest M."/>
            <person name="Roberts A."/>
            <person name="Saif S."/>
            <person name="Shea T."/>
            <person name="Sykes S."/>
            <person name="Wortman J."/>
            <person name="Nusbaum C."/>
            <person name="Birren B."/>
        </authorList>
    </citation>
    <scope>NUCLEOTIDE SEQUENCE [LARGE SCALE GENOMIC DNA]</scope>
    <source>
        <strain evidence="1 2">INRA-310</strain>
    </source>
</reference>
<dbReference type="Proteomes" id="UP000018817">
    <property type="component" value="Unassembled WGS sequence"/>
</dbReference>
<dbReference type="GeneID" id="20189350"/>
<reference evidence="2" key="1">
    <citation type="submission" date="2011-12" db="EMBL/GenBank/DDBJ databases">
        <authorList>
            <consortium name="The Broad Institute Genome Sequencing Platform"/>
            <person name="Russ C."/>
            <person name="Tyler B."/>
            <person name="Panabieres F."/>
            <person name="Shan W."/>
            <person name="Tripathy S."/>
            <person name="Grunwald N."/>
            <person name="Machado M."/>
            <person name="Young S.K."/>
            <person name="Zeng Q."/>
            <person name="Gargeya S."/>
            <person name="Fitzgerald M."/>
            <person name="Haas B."/>
            <person name="Abouelleil A."/>
            <person name="Alvarado L."/>
            <person name="Arachchi H.M."/>
            <person name="Berlin A."/>
            <person name="Chapman S.B."/>
            <person name="Gearin G."/>
            <person name="Goldberg J."/>
            <person name="Griggs A."/>
            <person name="Gujja S."/>
            <person name="Hansen M."/>
            <person name="Heiman D."/>
            <person name="Howarth C."/>
            <person name="Larimer J."/>
            <person name="Lui A."/>
            <person name="MacDonald P.J.P."/>
            <person name="McCowen C."/>
            <person name="Montmayeur A."/>
            <person name="Murphy C."/>
            <person name="Neiman D."/>
            <person name="Pearson M."/>
            <person name="Priest M."/>
            <person name="Roberts A."/>
            <person name="Saif S."/>
            <person name="Shea T."/>
            <person name="Sisk P."/>
            <person name="Stolte C."/>
            <person name="Sykes S."/>
            <person name="Wortman J."/>
            <person name="Nusbaum C."/>
            <person name="Birren B."/>
        </authorList>
    </citation>
    <scope>NUCLEOTIDE SEQUENCE [LARGE SCALE GENOMIC DNA]</scope>
    <source>
        <strain evidence="2">INRA-310</strain>
    </source>
</reference>
<organism evidence="1 2">
    <name type="scientific">Phytophthora nicotianae (strain INRA-310)</name>
    <name type="common">Phytophthora parasitica</name>
    <dbReference type="NCBI Taxonomy" id="761204"/>
    <lineage>
        <taxon>Eukaryota</taxon>
        <taxon>Sar</taxon>
        <taxon>Stramenopiles</taxon>
        <taxon>Oomycota</taxon>
        <taxon>Peronosporomycetes</taxon>
        <taxon>Peronosporales</taxon>
        <taxon>Peronosporaceae</taxon>
        <taxon>Phytophthora</taxon>
    </lineage>
</organism>
<protein>
    <submittedName>
        <fullName evidence="1">Uncharacterized protein</fullName>
    </submittedName>
</protein>
<dbReference type="VEuPathDB" id="FungiDB:PPTG_20751"/>
<sequence length="78" mass="8955">MSLLLKDVQKGNLAYNKIRDLILGMIDPLAFIVIDQQTRDCGHGSANKDVSMFLRWLRPQMEEFMKYETHSRSPAGSQ</sequence>
<name>W2RH92_PHYN3</name>
<accession>W2RH92</accession>
<dbReference type="EMBL" id="KI669561">
    <property type="protein sequence ID" value="ETN24034.1"/>
    <property type="molecule type" value="Genomic_DNA"/>
</dbReference>
<proteinExistence type="predicted"/>
<dbReference type="AlphaFoldDB" id="W2RH92"/>
<evidence type="ECO:0000313" key="1">
    <source>
        <dbReference type="EMBL" id="ETN24034.1"/>
    </source>
</evidence>
<gene>
    <name evidence="1" type="ORF">PPTG_20751</name>
</gene>
<evidence type="ECO:0000313" key="2">
    <source>
        <dbReference type="Proteomes" id="UP000018817"/>
    </source>
</evidence>
<dbReference type="RefSeq" id="XP_008891197.1">
    <property type="nucleotide sequence ID" value="XM_008892949.1"/>
</dbReference>